<dbReference type="Gene3D" id="3.40.50.1820">
    <property type="entry name" value="alpha/beta hydrolase"/>
    <property type="match status" value="1"/>
</dbReference>
<name>A0ABP6M808_9ACTN</name>
<sequence>MATNGHIAAARVATLAALTALTPFLAAPAADPPDLTRFYGQSISWENCGDEMEQEARRTWAASTDTLPAGIALFECGNVEVPRDYADPSGKAGTARIGMLRLRATDTERRIGSLVLNFGGPGLSGRFALNSHVPQLSRLNKRFDLVAHDPRGVADSDPVLCQDPPDGSTADSGHDQTPDNAGEAERIAEAQRTTNARCDQKETAKVLPWVGTTNSARDLDVMRAALGDDKLDYLGFSYGTKLGANYLHQFPDRAGHFVLDGVDDPTLDTHGVALANTKAFQQALDDFLADCVGRGARECPLGTTPRAATAKVNAMFTALDQKPLKTGTGELDQATFTQVVQKALYSKAKGWPDLRAALADLAARNDATSMAELGGRPVGGLAAPRAPAAVDERDQEEQDSLRAISCRDTGERPTPQDFLDAVDEFTQASPVFGRRTAASMLQCTGWPVPGDDTSRQVKADNAPAALLVGTRGDPATPYEGTAHMADALDNGSGILTYEGEGHGAYVTDSDCVHEHVDRFLAEGKLPPQDTTCR</sequence>
<comment type="similarity">
    <text evidence="1">Belongs to the peptidase S33 family.</text>
</comment>
<dbReference type="SUPFAM" id="SSF53474">
    <property type="entry name" value="alpha/beta-Hydrolases"/>
    <property type="match status" value="1"/>
</dbReference>
<dbReference type="InterPro" id="IPR013595">
    <property type="entry name" value="Pept_S33_TAP-like_C"/>
</dbReference>
<evidence type="ECO:0000256" key="2">
    <source>
        <dbReference type="ARBA" id="ARBA00022729"/>
    </source>
</evidence>
<dbReference type="Pfam" id="PF00561">
    <property type="entry name" value="Abhydrolase_1"/>
    <property type="match status" value="1"/>
</dbReference>
<reference evidence="9" key="1">
    <citation type="journal article" date="2019" name="Int. J. Syst. Evol. Microbiol.">
        <title>The Global Catalogue of Microorganisms (GCM) 10K type strain sequencing project: providing services to taxonomists for standard genome sequencing and annotation.</title>
        <authorList>
            <consortium name="The Broad Institute Genomics Platform"/>
            <consortium name="The Broad Institute Genome Sequencing Center for Infectious Disease"/>
            <person name="Wu L."/>
            <person name="Ma J."/>
        </authorList>
    </citation>
    <scope>NUCLEOTIDE SEQUENCE [LARGE SCALE GENOMIC DNA]</scope>
    <source>
        <strain evidence="9">JCM 9092</strain>
    </source>
</reference>
<evidence type="ECO:0000259" key="7">
    <source>
        <dbReference type="Pfam" id="PF08386"/>
    </source>
</evidence>
<dbReference type="EMBL" id="BAAAUG010000019">
    <property type="protein sequence ID" value="GAA3087810.1"/>
    <property type="molecule type" value="Genomic_DNA"/>
</dbReference>
<accession>A0ABP6M808</accession>
<feature type="compositionally biased region" description="Basic and acidic residues" evidence="4">
    <location>
        <begin position="172"/>
        <end position="182"/>
    </location>
</feature>
<dbReference type="PANTHER" id="PTHR43248">
    <property type="entry name" value="2-SUCCINYL-6-HYDROXY-2,4-CYCLOHEXADIENE-1-CARBOXYLATE SYNTHASE"/>
    <property type="match status" value="1"/>
</dbReference>
<dbReference type="Proteomes" id="UP001501637">
    <property type="component" value="Unassembled WGS sequence"/>
</dbReference>
<evidence type="ECO:0000256" key="1">
    <source>
        <dbReference type="ARBA" id="ARBA00010088"/>
    </source>
</evidence>
<dbReference type="InterPro" id="IPR000073">
    <property type="entry name" value="AB_hydrolase_1"/>
</dbReference>
<evidence type="ECO:0000256" key="4">
    <source>
        <dbReference type="SAM" id="MobiDB-lite"/>
    </source>
</evidence>
<keyword evidence="9" id="KW-1185">Reference proteome</keyword>
<evidence type="ECO:0000256" key="3">
    <source>
        <dbReference type="ARBA" id="ARBA00022801"/>
    </source>
</evidence>
<evidence type="ECO:0000259" key="6">
    <source>
        <dbReference type="Pfam" id="PF00561"/>
    </source>
</evidence>
<evidence type="ECO:0000313" key="8">
    <source>
        <dbReference type="EMBL" id="GAA3087810.1"/>
    </source>
</evidence>
<keyword evidence="2 5" id="KW-0732">Signal</keyword>
<proteinExistence type="inferred from homology"/>
<keyword evidence="3 8" id="KW-0378">Hydrolase</keyword>
<gene>
    <name evidence="8" type="ORF">GCM10010449_09250</name>
</gene>
<dbReference type="PANTHER" id="PTHR43248:SF29">
    <property type="entry name" value="TRIPEPTIDYL AMINOPEPTIDASE"/>
    <property type="match status" value="1"/>
</dbReference>
<feature type="domain" description="AB hydrolase-1" evidence="6">
    <location>
        <begin position="115"/>
        <end position="291"/>
    </location>
</feature>
<feature type="region of interest" description="Disordered" evidence="4">
    <location>
        <begin position="154"/>
        <end position="182"/>
    </location>
</feature>
<organism evidence="8 9">
    <name type="scientific">Streptomyces rectiviolaceus</name>
    <dbReference type="NCBI Taxonomy" id="332591"/>
    <lineage>
        <taxon>Bacteria</taxon>
        <taxon>Bacillati</taxon>
        <taxon>Actinomycetota</taxon>
        <taxon>Actinomycetes</taxon>
        <taxon>Kitasatosporales</taxon>
        <taxon>Streptomycetaceae</taxon>
        <taxon>Streptomyces</taxon>
    </lineage>
</organism>
<evidence type="ECO:0000256" key="5">
    <source>
        <dbReference type="SAM" id="SignalP"/>
    </source>
</evidence>
<evidence type="ECO:0000313" key="9">
    <source>
        <dbReference type="Proteomes" id="UP001501637"/>
    </source>
</evidence>
<dbReference type="InterPro" id="IPR029058">
    <property type="entry name" value="AB_hydrolase_fold"/>
</dbReference>
<dbReference type="RefSeq" id="WP_344519102.1">
    <property type="nucleotide sequence ID" value="NZ_BAAAUG010000019.1"/>
</dbReference>
<dbReference type="GO" id="GO:0016787">
    <property type="term" value="F:hydrolase activity"/>
    <property type="evidence" value="ECO:0007669"/>
    <property type="project" value="UniProtKB-KW"/>
</dbReference>
<dbReference type="InterPro" id="IPR051601">
    <property type="entry name" value="Serine_prot/Carboxylest_S33"/>
</dbReference>
<protein>
    <submittedName>
        <fullName evidence="8">Alpha/beta hydrolase</fullName>
    </submittedName>
</protein>
<feature type="chain" id="PRO_5045516192" evidence="5">
    <location>
        <begin position="30"/>
        <end position="533"/>
    </location>
</feature>
<feature type="signal peptide" evidence="5">
    <location>
        <begin position="1"/>
        <end position="29"/>
    </location>
</feature>
<comment type="caution">
    <text evidence="8">The sequence shown here is derived from an EMBL/GenBank/DDBJ whole genome shotgun (WGS) entry which is preliminary data.</text>
</comment>
<dbReference type="Pfam" id="PF08386">
    <property type="entry name" value="Abhydrolase_4"/>
    <property type="match status" value="1"/>
</dbReference>
<feature type="domain" description="Peptidase S33 tripeptidyl aminopeptidase-like C-terminal" evidence="7">
    <location>
        <begin position="429"/>
        <end position="532"/>
    </location>
</feature>